<organism evidence="2 3">
    <name type="scientific">Streptomyces heilongjiangensis</name>
    <dbReference type="NCBI Taxonomy" id="945052"/>
    <lineage>
        <taxon>Bacteria</taxon>
        <taxon>Bacillati</taxon>
        <taxon>Actinomycetota</taxon>
        <taxon>Actinomycetes</taxon>
        <taxon>Kitasatosporales</taxon>
        <taxon>Streptomycetaceae</taxon>
        <taxon>Streptomyces</taxon>
    </lineage>
</organism>
<name>A0ABW1B8B9_9ACTN</name>
<feature type="region of interest" description="Disordered" evidence="1">
    <location>
        <begin position="157"/>
        <end position="263"/>
    </location>
</feature>
<dbReference type="Proteomes" id="UP001596112">
    <property type="component" value="Unassembled WGS sequence"/>
</dbReference>
<feature type="compositionally biased region" description="Basic and acidic residues" evidence="1">
    <location>
        <begin position="181"/>
        <end position="216"/>
    </location>
</feature>
<gene>
    <name evidence="2" type="ORF">ACFQGO_16185</name>
</gene>
<keyword evidence="3" id="KW-1185">Reference proteome</keyword>
<proteinExistence type="predicted"/>
<evidence type="ECO:0000256" key="1">
    <source>
        <dbReference type="SAM" id="MobiDB-lite"/>
    </source>
</evidence>
<reference evidence="3" key="1">
    <citation type="journal article" date="2019" name="Int. J. Syst. Evol. Microbiol.">
        <title>The Global Catalogue of Microorganisms (GCM) 10K type strain sequencing project: providing services to taxonomists for standard genome sequencing and annotation.</title>
        <authorList>
            <consortium name="The Broad Institute Genomics Platform"/>
            <consortium name="The Broad Institute Genome Sequencing Center for Infectious Disease"/>
            <person name="Wu L."/>
            <person name="Ma J."/>
        </authorList>
    </citation>
    <scope>NUCLEOTIDE SEQUENCE [LARGE SCALE GENOMIC DNA]</scope>
    <source>
        <strain evidence="3">JCM 9918</strain>
    </source>
</reference>
<accession>A0ABW1B8B9</accession>
<evidence type="ECO:0000313" key="2">
    <source>
        <dbReference type="EMBL" id="MFC5809024.1"/>
    </source>
</evidence>
<comment type="caution">
    <text evidence="2">The sequence shown here is derived from an EMBL/GenBank/DDBJ whole genome shotgun (WGS) entry which is preliminary data.</text>
</comment>
<feature type="compositionally biased region" description="Basic and acidic residues" evidence="1">
    <location>
        <begin position="228"/>
        <end position="254"/>
    </location>
</feature>
<sequence length="263" mass="27884">MTTPGFLPTHVVPPGGLPAWEAPDPARPTVPLDALLPVQVLDRLGDWGQVLCANGWSAWVDGRLLVAVPQAPPAAGTGPTRTADPRPLLARAEEALTRYRTEAEALAAGRLDGGDFRDRMKGLRIGVVVDGDSLWLFDAAHERWVYCDGTRLSTFAVAGDPQEDPAPPAEPTRGPAPTRVVGERGPAEPAPEGRGRADTAAEEHGRADTTAKESGRADATPVVSGRADTAHAVRERTEGSRPGRQDPGDHEPTRLVRPVTPDE</sequence>
<dbReference type="EMBL" id="JBHSNZ010000009">
    <property type="protein sequence ID" value="MFC5809024.1"/>
    <property type="molecule type" value="Genomic_DNA"/>
</dbReference>
<protein>
    <submittedName>
        <fullName evidence="2">Uncharacterized protein</fullName>
    </submittedName>
</protein>
<evidence type="ECO:0000313" key="3">
    <source>
        <dbReference type="Proteomes" id="UP001596112"/>
    </source>
</evidence>
<dbReference type="RefSeq" id="WP_272169331.1">
    <property type="nucleotide sequence ID" value="NZ_JAQOSL010000009.1"/>
</dbReference>